<accession>L0A3V0</accession>
<dbReference type="RefSeq" id="WP_015236825.1">
    <property type="nucleotide sequence ID" value="NC_019793.1"/>
</dbReference>
<organism evidence="1 2">
    <name type="scientific">Deinococcus peraridilitoris (strain DSM 19664 / LMG 22246 / CIP 109416 / KR-200)</name>
    <dbReference type="NCBI Taxonomy" id="937777"/>
    <lineage>
        <taxon>Bacteria</taxon>
        <taxon>Thermotogati</taxon>
        <taxon>Deinococcota</taxon>
        <taxon>Deinococci</taxon>
        <taxon>Deinococcales</taxon>
        <taxon>Deinococcaceae</taxon>
        <taxon>Deinococcus</taxon>
    </lineage>
</organism>
<dbReference type="Proteomes" id="UP000010467">
    <property type="component" value="Chromosome"/>
</dbReference>
<evidence type="ECO:0000313" key="2">
    <source>
        <dbReference type="Proteomes" id="UP000010467"/>
    </source>
</evidence>
<proteinExistence type="predicted"/>
<protein>
    <submittedName>
        <fullName evidence="1">Uncharacterized protein</fullName>
    </submittedName>
</protein>
<dbReference type="PATRIC" id="fig|937777.3.peg.3094"/>
<name>L0A3V0_DEIPD</name>
<evidence type="ECO:0000313" key="1">
    <source>
        <dbReference type="EMBL" id="AFZ68526.1"/>
    </source>
</evidence>
<sequence>MLLSLDWDYCSGSREHVFDAPLWGTPDREHDREARWRERARNRDAQAAGWEALDKDFLLYDDGEALLAYLGVPTFVAWSHAHAWSWLERFPGREVHNFDSHHDLFSLSGEKARLRPGNWAGLALRQQLVSRYRCVYPCWHQEVRVAEGYDLARTRREIEAVLSDEIVARIEFVRGVDWPPPPQVESLLLVQSPSWTSPAHDGRFLDLARALHAMPLSEPYLRPYTKLS</sequence>
<dbReference type="KEGG" id="dpd:Deipe_3078"/>
<dbReference type="STRING" id="937777.Deipe_3078"/>
<keyword evidence="2" id="KW-1185">Reference proteome</keyword>
<dbReference type="OrthoDB" id="65586at2"/>
<dbReference type="HOGENOM" id="CLU_1150375_0_0_0"/>
<gene>
    <name evidence="1" type="ordered locus">Deipe_3078</name>
</gene>
<dbReference type="AlphaFoldDB" id="L0A3V0"/>
<reference evidence="2" key="1">
    <citation type="submission" date="2012-03" db="EMBL/GenBank/DDBJ databases">
        <title>Complete sequence of chromosome of Deinococcus peraridilitoris DSM 19664.</title>
        <authorList>
            <person name="Lucas S."/>
            <person name="Copeland A."/>
            <person name="Lapidus A."/>
            <person name="Glavina del Rio T."/>
            <person name="Dalin E."/>
            <person name="Tice H."/>
            <person name="Bruce D."/>
            <person name="Goodwin L."/>
            <person name="Pitluck S."/>
            <person name="Peters L."/>
            <person name="Mikhailova N."/>
            <person name="Lu M."/>
            <person name="Kyrpides N."/>
            <person name="Mavromatis K."/>
            <person name="Ivanova N."/>
            <person name="Brettin T."/>
            <person name="Detter J.C."/>
            <person name="Han C."/>
            <person name="Larimer F."/>
            <person name="Land M."/>
            <person name="Hauser L."/>
            <person name="Markowitz V."/>
            <person name="Cheng J.-F."/>
            <person name="Hugenholtz P."/>
            <person name="Woyke T."/>
            <person name="Wu D."/>
            <person name="Pukall R."/>
            <person name="Steenblock K."/>
            <person name="Brambilla E."/>
            <person name="Klenk H.-P."/>
            <person name="Eisen J.A."/>
        </authorList>
    </citation>
    <scope>NUCLEOTIDE SEQUENCE [LARGE SCALE GENOMIC DNA]</scope>
    <source>
        <strain evidence="2">DSM 19664 / LMG 22246 / CIP 109416 / KR-200</strain>
    </source>
</reference>
<dbReference type="EMBL" id="CP003382">
    <property type="protein sequence ID" value="AFZ68526.1"/>
    <property type="molecule type" value="Genomic_DNA"/>
</dbReference>